<feature type="compositionally biased region" description="Low complexity" evidence="8">
    <location>
        <begin position="202"/>
        <end position="219"/>
    </location>
</feature>
<dbReference type="Pfam" id="PF00443">
    <property type="entry name" value="UCH"/>
    <property type="match status" value="1"/>
</dbReference>
<dbReference type="InterPro" id="IPR038765">
    <property type="entry name" value="Papain-like_cys_pep_sf"/>
</dbReference>
<evidence type="ECO:0000256" key="6">
    <source>
        <dbReference type="ARBA" id="ARBA00022807"/>
    </source>
</evidence>
<keyword evidence="3 7" id="KW-0645">Protease</keyword>
<dbReference type="GO" id="GO:0016579">
    <property type="term" value="P:protein deubiquitination"/>
    <property type="evidence" value="ECO:0007669"/>
    <property type="project" value="InterPro"/>
</dbReference>
<dbReference type="EC" id="3.4.19.12" evidence="7"/>
<evidence type="ECO:0000259" key="9">
    <source>
        <dbReference type="PROSITE" id="PS50235"/>
    </source>
</evidence>
<dbReference type="OrthoDB" id="292964at2759"/>
<dbReference type="CDD" id="cd02674">
    <property type="entry name" value="Peptidase_C19R"/>
    <property type="match status" value="1"/>
</dbReference>
<evidence type="ECO:0000256" key="1">
    <source>
        <dbReference type="ARBA" id="ARBA00000707"/>
    </source>
</evidence>
<organism evidence="10 11">
    <name type="scientific">Pachysolen tannophilus NRRL Y-2460</name>
    <dbReference type="NCBI Taxonomy" id="669874"/>
    <lineage>
        <taxon>Eukaryota</taxon>
        <taxon>Fungi</taxon>
        <taxon>Dikarya</taxon>
        <taxon>Ascomycota</taxon>
        <taxon>Saccharomycotina</taxon>
        <taxon>Pichiomycetes</taxon>
        <taxon>Pachysolenaceae</taxon>
        <taxon>Pachysolen</taxon>
    </lineage>
</organism>
<comment type="catalytic activity">
    <reaction evidence="1 7">
        <text>Thiol-dependent hydrolysis of ester, thioester, amide, peptide and isopeptide bonds formed by the C-terminal Gly of ubiquitin (a 76-residue protein attached to proteins as an intracellular targeting signal).</text>
        <dbReference type="EC" id="3.4.19.12"/>
    </reaction>
</comment>
<proteinExistence type="inferred from homology"/>
<dbReference type="EMBL" id="KV454012">
    <property type="protein sequence ID" value="ODV97035.1"/>
    <property type="molecule type" value="Genomic_DNA"/>
</dbReference>
<reference evidence="11" key="1">
    <citation type="submission" date="2016-05" db="EMBL/GenBank/DDBJ databases">
        <title>Comparative genomics of biotechnologically important yeasts.</title>
        <authorList>
            <consortium name="DOE Joint Genome Institute"/>
            <person name="Riley R."/>
            <person name="Haridas S."/>
            <person name="Wolfe K.H."/>
            <person name="Lopes M.R."/>
            <person name="Hittinger C.T."/>
            <person name="Goker M."/>
            <person name="Salamov A."/>
            <person name="Wisecaver J."/>
            <person name="Long T.M."/>
            <person name="Aerts A.L."/>
            <person name="Barry K."/>
            <person name="Choi C."/>
            <person name="Clum A."/>
            <person name="Coughlan A.Y."/>
            <person name="Deshpande S."/>
            <person name="Douglass A.P."/>
            <person name="Hanson S.J."/>
            <person name="Klenk H.-P."/>
            <person name="Labutti K."/>
            <person name="Lapidus A."/>
            <person name="Lindquist E."/>
            <person name="Lipzen A."/>
            <person name="Meier-Kolthoff J.P."/>
            <person name="Ohm R.A."/>
            <person name="Otillar R.P."/>
            <person name="Pangilinan J."/>
            <person name="Peng Y."/>
            <person name="Rokas A."/>
            <person name="Rosa C.A."/>
            <person name="Scheuner C."/>
            <person name="Sibirny A.A."/>
            <person name="Slot J.C."/>
            <person name="Stielow J.B."/>
            <person name="Sun H."/>
            <person name="Kurtzman C.P."/>
            <person name="Blackwell M."/>
            <person name="Grigoriev I.V."/>
            <person name="Jeffries T.W."/>
        </authorList>
    </citation>
    <scope>NUCLEOTIDE SEQUENCE [LARGE SCALE GENOMIC DNA]</scope>
    <source>
        <strain evidence="11">NRRL Y-2460</strain>
    </source>
</reference>
<evidence type="ECO:0000256" key="8">
    <source>
        <dbReference type="SAM" id="MobiDB-lite"/>
    </source>
</evidence>
<keyword evidence="11" id="KW-1185">Reference proteome</keyword>
<feature type="region of interest" description="Disordered" evidence="8">
    <location>
        <begin position="235"/>
        <end position="274"/>
    </location>
</feature>
<dbReference type="PROSITE" id="PS50235">
    <property type="entry name" value="USP_3"/>
    <property type="match status" value="1"/>
</dbReference>
<dbReference type="AlphaFoldDB" id="A0A1E4TZ66"/>
<evidence type="ECO:0000256" key="2">
    <source>
        <dbReference type="ARBA" id="ARBA00009085"/>
    </source>
</evidence>
<dbReference type="SUPFAM" id="SSF52821">
    <property type="entry name" value="Rhodanese/Cell cycle control phosphatase"/>
    <property type="match status" value="1"/>
</dbReference>
<evidence type="ECO:0000256" key="7">
    <source>
        <dbReference type="RuleBase" id="RU366025"/>
    </source>
</evidence>
<dbReference type="InterPro" id="IPR050185">
    <property type="entry name" value="Ub_carboxyl-term_hydrolase"/>
</dbReference>
<keyword evidence="5 7" id="KW-0378">Hydrolase</keyword>
<gene>
    <name evidence="10" type="ORF">PACTADRAFT_48811</name>
</gene>
<dbReference type="InterPro" id="IPR001394">
    <property type="entry name" value="Peptidase_C19_UCH"/>
</dbReference>
<dbReference type="InterPro" id="IPR036873">
    <property type="entry name" value="Rhodanese-like_dom_sf"/>
</dbReference>
<feature type="domain" description="USP" evidence="9">
    <location>
        <begin position="607"/>
        <end position="977"/>
    </location>
</feature>
<dbReference type="STRING" id="669874.A0A1E4TZ66"/>
<name>A0A1E4TZ66_PACTA</name>
<feature type="region of interest" description="Disordered" evidence="8">
    <location>
        <begin position="183"/>
        <end position="219"/>
    </location>
</feature>
<evidence type="ECO:0000313" key="10">
    <source>
        <dbReference type="EMBL" id="ODV97035.1"/>
    </source>
</evidence>
<evidence type="ECO:0000256" key="3">
    <source>
        <dbReference type="ARBA" id="ARBA00022670"/>
    </source>
</evidence>
<keyword evidence="6 7" id="KW-0788">Thiol protease</keyword>
<dbReference type="PROSITE" id="PS00973">
    <property type="entry name" value="USP_2"/>
    <property type="match status" value="1"/>
</dbReference>
<dbReference type="PROSITE" id="PS00972">
    <property type="entry name" value="USP_1"/>
    <property type="match status" value="1"/>
</dbReference>
<dbReference type="Proteomes" id="UP000094236">
    <property type="component" value="Unassembled WGS sequence"/>
</dbReference>
<accession>A0A1E4TZ66</accession>
<dbReference type="Gene3D" id="3.90.70.10">
    <property type="entry name" value="Cysteine proteinases"/>
    <property type="match status" value="1"/>
</dbReference>
<feature type="compositionally biased region" description="Polar residues" evidence="8">
    <location>
        <begin position="244"/>
        <end position="260"/>
    </location>
</feature>
<protein>
    <recommendedName>
        <fullName evidence="7">Ubiquitin carboxyl-terminal hydrolase</fullName>
        <ecNumber evidence="7">3.4.19.12</ecNumber>
    </recommendedName>
</protein>
<dbReference type="InterPro" id="IPR028889">
    <property type="entry name" value="USP"/>
</dbReference>
<evidence type="ECO:0000256" key="5">
    <source>
        <dbReference type="ARBA" id="ARBA00022801"/>
    </source>
</evidence>
<dbReference type="InterPro" id="IPR018200">
    <property type="entry name" value="USP_CS"/>
</dbReference>
<sequence length="977" mass="110830">MIDHDKSKIISTEKVGNDFDSNINTTIKKKLKSISELNTLANELVVSIANDEDEKSLFSDISVYYLTKSQESYNDFKKLIDEYLVQKNERIYQNQQNDEDQVDFESIYMFYTVSKMIIEQLLPTSVDNFEIFKNENKLYKHLVECLSDDKIYFQEIMDHIELKNKNDKLLSRFQKLKGPLSFSSATPNNNIHNNDSKAGFYTHLPSPKSSSSSTSSASSLLPTFNNNNANAISIPRSGSPVARSFNNSSRSLPTANNFIGSKSPPLPPQQQQHQQQPAFLHANTTRLSLSPTSQSLFPIVKNNFPSERRNGGDSSSFSTLLPKELNDLVSMNPKSMLCIDYRSKAAFDEKHIYFSNSTQLLHIDPATVSQSFSCLDIENLSMATSSEHEITLFKNRNLFELIVIYDWNSETVTENNYKTGIFNLFDILINKNSGKPLQKDPVLLKGGLKAWIATYGVGGIASNIGVIAKSGMVEVLDKSRSVSPSRVVSTNGNSVSDKVKAAAQNSQIYNKSYTDFLNSSWKNGSHSVLVPSSSSSKFSNNDWNSDKDMIAQSTIKKNSPVLISNNFNNQSQPQQGYSFSAKPTDSITNKNIQSVQEFEERNLEIITGISNLGNTCYMNCILQCLIGSKSLVKFFLLDNYEKHINFDNKLGSKGVIAKAFYEVVYSMYLKSTTETRGVKYIIPKQFKHVVGSVNPNFKSLEQQDCSEFLNYILDALHEDLNENGNHERLPELGKNEEEAREKMSIRLASTIEWERYLENNFSSIVDLFQGQYLSRLQCTVCNSTSTTYNSFSTLSLPIPRAKVSEGISLEKCFDEFCSSEILKGDDKWFCPHCNKKQETIKTLRISRLPKNLIIVLKRFKLGNYISKLNSFVHYTQFLSLTKYWPSVESERDKKLLEKLPKRGQNPPFDYKLYGVVNHFGNLINGHYTAYVDKGTRVNKSGMVNGWCYFDDTKVYKNCDFQEKVVNVNAYVLFYTRV</sequence>
<feature type="compositionally biased region" description="Polar residues" evidence="8">
    <location>
        <begin position="183"/>
        <end position="193"/>
    </location>
</feature>
<keyword evidence="4 7" id="KW-0833">Ubl conjugation pathway</keyword>
<dbReference type="GO" id="GO:0004843">
    <property type="term" value="F:cysteine-type deubiquitinase activity"/>
    <property type="evidence" value="ECO:0007669"/>
    <property type="project" value="UniProtKB-UniRule"/>
</dbReference>
<evidence type="ECO:0000256" key="4">
    <source>
        <dbReference type="ARBA" id="ARBA00022786"/>
    </source>
</evidence>
<dbReference type="Gene3D" id="3.40.250.10">
    <property type="entry name" value="Rhodanese-like domain"/>
    <property type="match status" value="1"/>
</dbReference>
<dbReference type="SUPFAM" id="SSF54001">
    <property type="entry name" value="Cysteine proteinases"/>
    <property type="match status" value="1"/>
</dbReference>
<dbReference type="PANTHER" id="PTHR21646:SF95">
    <property type="entry name" value="UBIQUITIN CARBOXYL-TERMINAL HYDROLASE 4-RELATED"/>
    <property type="match status" value="1"/>
</dbReference>
<dbReference type="PANTHER" id="PTHR21646">
    <property type="entry name" value="UBIQUITIN CARBOXYL-TERMINAL HYDROLASE"/>
    <property type="match status" value="1"/>
</dbReference>
<evidence type="ECO:0000313" key="11">
    <source>
        <dbReference type="Proteomes" id="UP000094236"/>
    </source>
</evidence>
<comment type="similarity">
    <text evidence="2 7">Belongs to the peptidase C19 family.</text>
</comment>
<dbReference type="GO" id="GO:0006508">
    <property type="term" value="P:proteolysis"/>
    <property type="evidence" value="ECO:0007669"/>
    <property type="project" value="UniProtKB-KW"/>
</dbReference>